<evidence type="ECO:0008006" key="4">
    <source>
        <dbReference type="Google" id="ProtNLM"/>
    </source>
</evidence>
<organism evidence="2 3">
    <name type="scientific">Pelagibaculum spongiae</name>
    <dbReference type="NCBI Taxonomy" id="2080658"/>
    <lineage>
        <taxon>Bacteria</taxon>
        <taxon>Pseudomonadati</taxon>
        <taxon>Pseudomonadota</taxon>
        <taxon>Gammaproteobacteria</taxon>
        <taxon>Oceanospirillales</taxon>
        <taxon>Pelagibaculum</taxon>
    </lineage>
</organism>
<protein>
    <recommendedName>
        <fullName evidence="4">Phage abortive infection protein</fullName>
    </recommendedName>
</protein>
<gene>
    <name evidence="2" type="ORF">DC094_03385</name>
</gene>
<proteinExistence type="predicted"/>
<feature type="transmembrane region" description="Helical" evidence="1">
    <location>
        <begin position="7"/>
        <end position="28"/>
    </location>
</feature>
<evidence type="ECO:0000313" key="3">
    <source>
        <dbReference type="Proteomes" id="UP000244906"/>
    </source>
</evidence>
<accession>A0A2V1H5N6</accession>
<evidence type="ECO:0000313" key="2">
    <source>
        <dbReference type="EMBL" id="PVZ72075.1"/>
    </source>
</evidence>
<comment type="caution">
    <text evidence="2">The sequence shown here is derived from an EMBL/GenBank/DDBJ whole genome shotgun (WGS) entry which is preliminary data.</text>
</comment>
<name>A0A2V1H5N6_9GAMM</name>
<dbReference type="AlphaFoldDB" id="A0A2V1H5N6"/>
<keyword evidence="3" id="KW-1185">Reference proteome</keyword>
<reference evidence="2 3" key="1">
    <citation type="submission" date="2018-04" db="EMBL/GenBank/DDBJ databases">
        <title>Thalassorhabdus spongiae gen. nov., sp. nov., isolated from a marine sponge in South-West Iceland.</title>
        <authorList>
            <person name="Knobloch S."/>
            <person name="Daussin A."/>
            <person name="Johannsson R."/>
            <person name="Marteinsson V.T."/>
        </authorList>
    </citation>
    <scope>NUCLEOTIDE SEQUENCE [LARGE SCALE GENOMIC DNA]</scope>
    <source>
        <strain evidence="2 3">Hp12</strain>
    </source>
</reference>
<keyword evidence="1" id="KW-0472">Membrane</keyword>
<keyword evidence="1" id="KW-1133">Transmembrane helix</keyword>
<sequence>MRWILKFKIMIAIFIIVLIVSPIVAFFIQFDNGSGISTKQSDWASFATFYSGVLNPIISSIAFIGAISAILLQKKSIDQISKQLDAQDNESKKNDIIREINSCSKTIERFISLTLEPREFVILCDSIGLYDLPSNKQYIIDRAGSFNDINKELTSFPVWVGSLIATISHSSLSMPNPGEQHIKSKSKHIHGIIFSISANLDYFSVMLEKMDSVNIDPFFIKYNASKYYILCSQLHSIQFLKESTLNVISKFAESDV</sequence>
<feature type="transmembrane region" description="Helical" evidence="1">
    <location>
        <begin position="48"/>
        <end position="72"/>
    </location>
</feature>
<keyword evidence="1" id="KW-0812">Transmembrane</keyword>
<evidence type="ECO:0000256" key="1">
    <source>
        <dbReference type="SAM" id="Phobius"/>
    </source>
</evidence>
<dbReference type="EMBL" id="QDDL01000001">
    <property type="protein sequence ID" value="PVZ72075.1"/>
    <property type="molecule type" value="Genomic_DNA"/>
</dbReference>
<dbReference type="Proteomes" id="UP000244906">
    <property type="component" value="Unassembled WGS sequence"/>
</dbReference>